<dbReference type="FunFam" id="1.20.190.20:FF:000002">
    <property type="entry name" value="14-3-3 protein epsilon"/>
    <property type="match status" value="1"/>
</dbReference>
<dbReference type="PROSITE" id="PS00797">
    <property type="entry name" value="1433_2"/>
    <property type="match status" value="1"/>
</dbReference>
<accession>A0A2V0PIK0</accession>
<keyword evidence="4" id="KW-0732">Signal</keyword>
<proteinExistence type="inferred from homology"/>
<name>A0A2V0PIK0_9CHLO</name>
<feature type="compositionally biased region" description="Pro residues" evidence="3">
    <location>
        <begin position="374"/>
        <end position="383"/>
    </location>
</feature>
<dbReference type="InterPro" id="IPR036815">
    <property type="entry name" value="14-3-3_dom_sf"/>
</dbReference>
<dbReference type="SMART" id="SM00101">
    <property type="entry name" value="14_3_3"/>
    <property type="match status" value="1"/>
</dbReference>
<dbReference type="PANTHER" id="PTHR18860">
    <property type="entry name" value="14-3-3 PROTEIN"/>
    <property type="match status" value="1"/>
</dbReference>
<gene>
    <name evidence="6" type="ORF">Rsub_09880</name>
</gene>
<feature type="region of interest" description="Disordered" evidence="3">
    <location>
        <begin position="346"/>
        <end position="388"/>
    </location>
</feature>
<feature type="domain" description="14-3-3" evidence="5">
    <location>
        <begin position="568"/>
        <end position="811"/>
    </location>
</feature>
<dbReference type="Proteomes" id="UP000247498">
    <property type="component" value="Unassembled WGS sequence"/>
</dbReference>
<dbReference type="AlphaFoldDB" id="A0A2V0PIK0"/>
<dbReference type="InParanoid" id="A0A2V0PIK0"/>
<comment type="similarity">
    <text evidence="1 2">Belongs to the 14-3-3 family.</text>
</comment>
<dbReference type="InterPro" id="IPR023410">
    <property type="entry name" value="14-3-3_domain"/>
</dbReference>
<sequence length="819" mass="86234">MSRSQTRNGRPAVAPAILLLALLATLPAFAAPPPAPALAEARLSAAAEPQLIPALAALPAPLPPAAAGDFWQRYAVYALPAPRAPLPSLVGRDAVCRCTLLSYAAAACQSAAAAHCAEEPAPLERKVFCDGVLAGNGGLASLGGDALNAATVAGYLQTLCFPLEKGDVGGAGYCTCFTEPYSKGCALARLGLCRASARNGGAACAALSLGPGTAEPGAISDFLSAANSTCSLQLSPPPPAAAGEQPENKDQSEAAGAAAVAPTMVLLEGPPGRTVVRLPDWLPHAVFAGIGIVCALCAAGLLAACCAGCVYVRRLNTRAEARPVERTYSGSAVYIPYDDDGYGGGYAKPARAESSADSKPSRTSGPAGRGDAPAAPPSRPAPRQPCTGAEAVARLAAERAATHAARRAALLGTGDSDKGGGGGGYSGRAGGLRLDPFEGFSAASSRANSGSGGEGALRTASSVSSGGGASMEQQRYEHFLETRQLREQQRRQGQGQAQGQGQPGQAQQPEEAAAREERQAAAQQARAQQQAFYQRQREWQPGDAPRPEQTPGPSAAVAESPSPVTMDREEAVYMAKLAEQAERYDEMVEEMKKVAKMVHDQELSVEERNLLSVAYKNVIGARRASWRIISSIEQKEESKGNEEHVARIKKYRHAVEKELSEICASILQLLDEHLIPTASSGESKVFYLKMKGDYHRYLAEFKTGADRKEAAEHTLLAYKAAQDIALVDLAPTHPIRLGLALNFSVFYYEILNSPERACHLAKQAFDEAIAELDTLGEESYKDSTLIMQLLRDNLTLWTSDMQDQDAEPREGGDMKEADS</sequence>
<protein>
    <recommendedName>
        <fullName evidence="5">14-3-3 domain-containing protein</fullName>
    </recommendedName>
</protein>
<feature type="chain" id="PRO_5015983993" description="14-3-3 domain-containing protein" evidence="4">
    <location>
        <begin position="31"/>
        <end position="819"/>
    </location>
</feature>
<feature type="region of interest" description="Disordered" evidence="3">
    <location>
        <begin position="234"/>
        <end position="254"/>
    </location>
</feature>
<evidence type="ECO:0000313" key="7">
    <source>
        <dbReference type="Proteomes" id="UP000247498"/>
    </source>
</evidence>
<feature type="compositionally biased region" description="Basic and acidic residues" evidence="3">
    <location>
        <begin position="350"/>
        <end position="360"/>
    </location>
</feature>
<dbReference type="PROSITE" id="PS00796">
    <property type="entry name" value="1433_1"/>
    <property type="match status" value="1"/>
</dbReference>
<comment type="caution">
    <text evidence="6">The sequence shown here is derived from an EMBL/GenBank/DDBJ whole genome shotgun (WGS) entry which is preliminary data.</text>
</comment>
<feature type="region of interest" description="Disordered" evidence="3">
    <location>
        <begin position="800"/>
        <end position="819"/>
    </location>
</feature>
<reference evidence="6 7" key="1">
    <citation type="journal article" date="2018" name="Sci. Rep.">
        <title>Raphidocelis subcapitata (=Pseudokirchneriella subcapitata) provides an insight into genome evolution and environmental adaptations in the Sphaeropleales.</title>
        <authorList>
            <person name="Suzuki S."/>
            <person name="Yamaguchi H."/>
            <person name="Nakajima N."/>
            <person name="Kawachi M."/>
        </authorList>
    </citation>
    <scope>NUCLEOTIDE SEQUENCE [LARGE SCALE GENOMIC DNA]</scope>
    <source>
        <strain evidence="6 7">NIES-35</strain>
    </source>
</reference>
<dbReference type="OrthoDB" id="10260625at2759"/>
<dbReference type="PRINTS" id="PR00305">
    <property type="entry name" value="1433ZETA"/>
</dbReference>
<dbReference type="Gene3D" id="1.20.190.20">
    <property type="entry name" value="14-3-3 domain"/>
    <property type="match status" value="1"/>
</dbReference>
<dbReference type="SUPFAM" id="SSF48445">
    <property type="entry name" value="14-3-3 protein"/>
    <property type="match status" value="1"/>
</dbReference>
<dbReference type="Pfam" id="PF00244">
    <property type="entry name" value="14-3-3"/>
    <property type="match status" value="1"/>
</dbReference>
<evidence type="ECO:0000256" key="4">
    <source>
        <dbReference type="SAM" id="SignalP"/>
    </source>
</evidence>
<dbReference type="EMBL" id="BDRX01000088">
    <property type="protein sequence ID" value="GBF96875.1"/>
    <property type="molecule type" value="Genomic_DNA"/>
</dbReference>
<feature type="region of interest" description="Disordered" evidence="3">
    <location>
        <begin position="486"/>
        <end position="565"/>
    </location>
</feature>
<feature type="compositionally biased region" description="Low complexity" evidence="3">
    <location>
        <begin position="520"/>
        <end position="534"/>
    </location>
</feature>
<evidence type="ECO:0000256" key="2">
    <source>
        <dbReference type="RuleBase" id="RU003466"/>
    </source>
</evidence>
<organism evidence="6 7">
    <name type="scientific">Raphidocelis subcapitata</name>
    <dbReference type="NCBI Taxonomy" id="307507"/>
    <lineage>
        <taxon>Eukaryota</taxon>
        <taxon>Viridiplantae</taxon>
        <taxon>Chlorophyta</taxon>
        <taxon>core chlorophytes</taxon>
        <taxon>Chlorophyceae</taxon>
        <taxon>CS clade</taxon>
        <taxon>Sphaeropleales</taxon>
        <taxon>Selenastraceae</taxon>
        <taxon>Raphidocelis</taxon>
    </lineage>
</organism>
<dbReference type="InterPro" id="IPR023409">
    <property type="entry name" value="14-3-3_CS"/>
</dbReference>
<feature type="region of interest" description="Disordered" evidence="3">
    <location>
        <begin position="442"/>
        <end position="472"/>
    </location>
</feature>
<evidence type="ECO:0000259" key="5">
    <source>
        <dbReference type="SMART" id="SM00101"/>
    </source>
</evidence>
<evidence type="ECO:0000256" key="3">
    <source>
        <dbReference type="SAM" id="MobiDB-lite"/>
    </source>
</evidence>
<keyword evidence="7" id="KW-1185">Reference proteome</keyword>
<feature type="compositionally biased region" description="Basic and acidic residues" evidence="3">
    <location>
        <begin position="806"/>
        <end position="819"/>
    </location>
</feature>
<evidence type="ECO:0000313" key="6">
    <source>
        <dbReference type="EMBL" id="GBF96875.1"/>
    </source>
</evidence>
<dbReference type="CDD" id="cd10026">
    <property type="entry name" value="14-3-3_plant"/>
    <property type="match status" value="1"/>
</dbReference>
<dbReference type="InterPro" id="IPR000308">
    <property type="entry name" value="14-3-3"/>
</dbReference>
<dbReference type="STRING" id="307507.A0A2V0PIK0"/>
<evidence type="ECO:0000256" key="1">
    <source>
        <dbReference type="ARBA" id="ARBA00006141"/>
    </source>
</evidence>
<feature type="signal peptide" evidence="4">
    <location>
        <begin position="1"/>
        <end position="30"/>
    </location>
</feature>